<sequence length="157" mass="17054">MRSLLLSPRWLVRHAVAIVLIGVCLGLAWWQWGRANSLTGSAQNIGYALQWPAFAAFVGYAWYRMLRLELRPPAESDATTTTDAPADAAAGGQRTVQVRRRYRPTVAPPPPGSDEPDDEQLAAYNAYLTALNTPSTVTEVPAAEVPAVDVPARRTSP</sequence>
<feature type="transmembrane region" description="Helical" evidence="2">
    <location>
        <begin position="44"/>
        <end position="63"/>
    </location>
</feature>
<feature type="transmembrane region" description="Helical" evidence="2">
    <location>
        <begin position="12"/>
        <end position="32"/>
    </location>
</feature>
<evidence type="ECO:0000256" key="2">
    <source>
        <dbReference type="SAM" id="Phobius"/>
    </source>
</evidence>
<dbReference type="RefSeq" id="WP_345728751.1">
    <property type="nucleotide sequence ID" value="NZ_BAAAYN010000018.1"/>
</dbReference>
<name>A0ABP6SX83_9ACTN</name>
<comment type="caution">
    <text evidence="3">The sequence shown here is derived from an EMBL/GenBank/DDBJ whole genome shotgun (WGS) entry which is preliminary data.</text>
</comment>
<evidence type="ECO:0000313" key="3">
    <source>
        <dbReference type="EMBL" id="GAA3387570.1"/>
    </source>
</evidence>
<dbReference type="EMBL" id="BAAAYN010000018">
    <property type="protein sequence ID" value="GAA3387570.1"/>
    <property type="molecule type" value="Genomic_DNA"/>
</dbReference>
<reference evidence="4" key="1">
    <citation type="journal article" date="2019" name="Int. J. Syst. Evol. Microbiol.">
        <title>The Global Catalogue of Microorganisms (GCM) 10K type strain sequencing project: providing services to taxonomists for standard genome sequencing and annotation.</title>
        <authorList>
            <consortium name="The Broad Institute Genomics Platform"/>
            <consortium name="The Broad Institute Genome Sequencing Center for Infectious Disease"/>
            <person name="Wu L."/>
            <person name="Ma J."/>
        </authorList>
    </citation>
    <scope>NUCLEOTIDE SEQUENCE [LARGE SCALE GENOMIC DNA]</scope>
    <source>
        <strain evidence="4">JCM 9458</strain>
    </source>
</reference>
<gene>
    <name evidence="3" type="ORF">GCM10020369_30570</name>
</gene>
<keyword evidence="2" id="KW-0472">Membrane</keyword>
<feature type="compositionally biased region" description="Low complexity" evidence="1">
    <location>
        <begin position="75"/>
        <end position="90"/>
    </location>
</feature>
<accession>A0ABP6SX83</accession>
<keyword evidence="2" id="KW-0812">Transmembrane</keyword>
<proteinExistence type="predicted"/>
<feature type="region of interest" description="Disordered" evidence="1">
    <location>
        <begin position="74"/>
        <end position="120"/>
    </location>
</feature>
<protein>
    <recommendedName>
        <fullName evidence="5">Transcriptional regulator</fullName>
    </recommendedName>
</protein>
<evidence type="ECO:0000256" key="1">
    <source>
        <dbReference type="SAM" id="MobiDB-lite"/>
    </source>
</evidence>
<organism evidence="3 4">
    <name type="scientific">Cryptosporangium minutisporangium</name>
    <dbReference type="NCBI Taxonomy" id="113569"/>
    <lineage>
        <taxon>Bacteria</taxon>
        <taxon>Bacillati</taxon>
        <taxon>Actinomycetota</taxon>
        <taxon>Actinomycetes</taxon>
        <taxon>Cryptosporangiales</taxon>
        <taxon>Cryptosporangiaceae</taxon>
        <taxon>Cryptosporangium</taxon>
    </lineage>
</organism>
<evidence type="ECO:0008006" key="5">
    <source>
        <dbReference type="Google" id="ProtNLM"/>
    </source>
</evidence>
<dbReference type="Proteomes" id="UP001501676">
    <property type="component" value="Unassembled WGS sequence"/>
</dbReference>
<keyword evidence="4" id="KW-1185">Reference proteome</keyword>
<evidence type="ECO:0000313" key="4">
    <source>
        <dbReference type="Proteomes" id="UP001501676"/>
    </source>
</evidence>
<keyword evidence="2" id="KW-1133">Transmembrane helix</keyword>